<evidence type="ECO:0000313" key="2">
    <source>
        <dbReference type="EMBL" id="QQZ50940.1"/>
    </source>
</evidence>
<dbReference type="AlphaFoldDB" id="A0A941HUX2"/>
<reference evidence="2" key="1">
    <citation type="submission" date="2021-01" db="EMBL/GenBank/DDBJ databases">
        <title>Genome sequence of Phenylobacterium sp. 20VBR1 isolated from a valley glaceir, Ny-Alesund, Svalbard.</title>
        <authorList>
            <person name="Thomas F.A."/>
            <person name="Krishnan K.P."/>
            <person name="Sinha R.K."/>
        </authorList>
    </citation>
    <scope>NUCLEOTIDE SEQUENCE</scope>
    <source>
        <strain evidence="2">20VBR1</strain>
    </source>
</reference>
<accession>A0A941HUX2</accession>
<dbReference type="Proteomes" id="UP000622580">
    <property type="component" value="Unassembled WGS sequence"/>
</dbReference>
<proteinExistence type="predicted"/>
<evidence type="ECO:0000313" key="1">
    <source>
        <dbReference type="EMBL" id="MBR7618541.1"/>
    </source>
</evidence>
<evidence type="ECO:0008006" key="4">
    <source>
        <dbReference type="Google" id="ProtNLM"/>
    </source>
</evidence>
<protein>
    <recommendedName>
        <fullName evidence="4">Chemotaxis protein CheE</fullName>
    </recommendedName>
</protein>
<name>A0A941HUX2_9CAUL</name>
<sequence>MSKTEFIKVQNRLSQQVAKPGGMTADIATQRARRELAAQAGDAKKSLGVTIGRMEAMCAEKTASADDIYVESAVVLDIAGMFDMRTLCDASYSLCELTDRLRTKNRQDWGSVGVHVNALRLIWSKDDKDAEQLKSVVDGLWAITDRLDMS</sequence>
<organism evidence="1 3">
    <name type="scientific">Phenylobacterium glaciei</name>
    <dbReference type="NCBI Taxonomy" id="2803784"/>
    <lineage>
        <taxon>Bacteria</taxon>
        <taxon>Pseudomonadati</taxon>
        <taxon>Pseudomonadota</taxon>
        <taxon>Alphaproteobacteria</taxon>
        <taxon>Caulobacterales</taxon>
        <taxon>Caulobacteraceae</taxon>
        <taxon>Phenylobacterium</taxon>
    </lineage>
</organism>
<gene>
    <name evidence="1" type="ORF">JKL49_04000</name>
    <name evidence="2" type="ORF">JKL49_06805</name>
</gene>
<dbReference type="EMBL" id="JAGSGD010000001">
    <property type="protein sequence ID" value="MBR7618541.1"/>
    <property type="molecule type" value="Genomic_DNA"/>
</dbReference>
<reference evidence="1" key="2">
    <citation type="submission" date="2021-04" db="EMBL/GenBank/DDBJ databases">
        <title>Draft genome assembly of strain Phenylobacterium sp. 20VBR1 using MiniION and Illumina platforms.</title>
        <authorList>
            <person name="Thomas F.A."/>
            <person name="Krishnan K.P."/>
            <person name="Sinha R.K."/>
        </authorList>
    </citation>
    <scope>NUCLEOTIDE SEQUENCE</scope>
    <source>
        <strain evidence="1">20VBR1</strain>
    </source>
</reference>
<dbReference type="EMBL" id="CP068570">
    <property type="protein sequence ID" value="QQZ50940.1"/>
    <property type="molecule type" value="Genomic_DNA"/>
</dbReference>
<evidence type="ECO:0000313" key="3">
    <source>
        <dbReference type="Proteomes" id="UP000622580"/>
    </source>
</evidence>
<dbReference type="RefSeq" id="WP_215338419.1">
    <property type="nucleotide sequence ID" value="NZ_JAGSGD010000001.1"/>
</dbReference>
<keyword evidence="3" id="KW-1185">Reference proteome</keyword>